<dbReference type="Proteomes" id="UP000183053">
    <property type="component" value="Unassembled WGS sequence"/>
</dbReference>
<dbReference type="EMBL" id="FNLF01000002">
    <property type="protein sequence ID" value="SDQ35214.1"/>
    <property type="molecule type" value="Genomic_DNA"/>
</dbReference>
<dbReference type="AlphaFoldDB" id="A0A1H1A6D3"/>
<accession>A0A1H1A6D3</accession>
<evidence type="ECO:0000313" key="1">
    <source>
        <dbReference type="EMBL" id="SDQ35214.1"/>
    </source>
</evidence>
<evidence type="ECO:0000313" key="2">
    <source>
        <dbReference type="Proteomes" id="UP000183053"/>
    </source>
</evidence>
<keyword evidence="2" id="KW-1185">Reference proteome</keyword>
<organism evidence="1 2">
    <name type="scientific">Tsukamurella pulmonis</name>
    <dbReference type="NCBI Taxonomy" id="47312"/>
    <lineage>
        <taxon>Bacteria</taxon>
        <taxon>Bacillati</taxon>
        <taxon>Actinomycetota</taxon>
        <taxon>Actinomycetes</taxon>
        <taxon>Mycobacteriales</taxon>
        <taxon>Tsukamurellaceae</taxon>
        <taxon>Tsukamurella</taxon>
    </lineage>
</organism>
<name>A0A1H1A6D3_9ACTN</name>
<proteinExistence type="predicted"/>
<reference evidence="2" key="1">
    <citation type="submission" date="2016-10" db="EMBL/GenBank/DDBJ databases">
        <authorList>
            <person name="Varghese N."/>
            <person name="Submissions S."/>
        </authorList>
    </citation>
    <scope>NUCLEOTIDE SEQUENCE [LARGE SCALE GENOMIC DNA]</scope>
    <source>
        <strain evidence="2">DSM 44142</strain>
    </source>
</reference>
<protein>
    <submittedName>
        <fullName evidence="1">Uncharacterized protein</fullName>
    </submittedName>
</protein>
<sequence>MVVHPLLGTVPPPNYDLVTDMSTTASLLVNPLPSLSAGDKIRSAWTADADAEVDADGADGHASHPLRSLMAATQVAPADRRSVVENPYAVTALAVSSTAVHRSADTVER</sequence>
<gene>
    <name evidence="1" type="ORF">SAMN04489765_0072</name>
</gene>